<evidence type="ECO:0000313" key="1">
    <source>
        <dbReference type="EMBL" id="JAG14147.1"/>
    </source>
</evidence>
<reference evidence="1" key="2">
    <citation type="submission" date="2014-07" db="EMBL/GenBank/DDBJ databases">
        <authorList>
            <person name="Hull J."/>
        </authorList>
    </citation>
    <scope>NUCLEOTIDE SEQUENCE</scope>
</reference>
<sequence>MEHCDDALRYIDLCNSEDAECAIEFVEALDEGARVANFAQRDIPLNDNDVLCIASSVRQLGEGAALRMINLEENAFGLPGIQALLDAIEANPFHFIRELRLGRNQLSDEAAVLIAHTLTKNGCGLKVLDLS</sequence>
<dbReference type="Gene3D" id="3.80.10.10">
    <property type="entry name" value="Ribonuclease Inhibitor"/>
    <property type="match status" value="1"/>
</dbReference>
<dbReference type="AlphaFoldDB" id="A0A0A9X0C1"/>
<evidence type="ECO:0000313" key="2">
    <source>
        <dbReference type="EMBL" id="JAQ01230.1"/>
    </source>
</evidence>
<dbReference type="EMBL" id="GDHC01017399">
    <property type="protein sequence ID" value="JAQ01230.1"/>
    <property type="molecule type" value="Transcribed_RNA"/>
</dbReference>
<dbReference type="EMBL" id="GBHO01029457">
    <property type="protein sequence ID" value="JAG14147.1"/>
    <property type="molecule type" value="Transcribed_RNA"/>
</dbReference>
<dbReference type="SUPFAM" id="SSF52047">
    <property type="entry name" value="RNI-like"/>
    <property type="match status" value="1"/>
</dbReference>
<accession>A0A0A9X0C1</accession>
<reference evidence="1" key="1">
    <citation type="journal article" date="2014" name="PLoS ONE">
        <title>Transcriptome-Based Identification of ABC Transporters in the Western Tarnished Plant Bug Lygus hesperus.</title>
        <authorList>
            <person name="Hull J.J."/>
            <person name="Chaney K."/>
            <person name="Geib S.M."/>
            <person name="Fabrick J.A."/>
            <person name="Brent C.S."/>
            <person name="Walsh D."/>
            <person name="Lavine L.C."/>
        </authorList>
    </citation>
    <scope>NUCLEOTIDE SEQUENCE</scope>
</reference>
<reference evidence="2" key="3">
    <citation type="journal article" date="2016" name="Gigascience">
        <title>De novo construction of an expanded transcriptome assembly for the western tarnished plant bug, Lygus hesperus.</title>
        <authorList>
            <person name="Tassone E.E."/>
            <person name="Geib S.M."/>
            <person name="Hall B."/>
            <person name="Fabrick J.A."/>
            <person name="Brent C.S."/>
            <person name="Hull J.J."/>
        </authorList>
    </citation>
    <scope>NUCLEOTIDE SEQUENCE</scope>
</reference>
<protein>
    <submittedName>
        <fullName evidence="1">T-complex-associated testis-expressed protein 1</fullName>
    </submittedName>
</protein>
<dbReference type="SMART" id="SM00368">
    <property type="entry name" value="LRR_RI"/>
    <property type="match status" value="2"/>
</dbReference>
<organism evidence="1">
    <name type="scientific">Lygus hesperus</name>
    <name type="common">Western plant bug</name>
    <dbReference type="NCBI Taxonomy" id="30085"/>
    <lineage>
        <taxon>Eukaryota</taxon>
        <taxon>Metazoa</taxon>
        <taxon>Ecdysozoa</taxon>
        <taxon>Arthropoda</taxon>
        <taxon>Hexapoda</taxon>
        <taxon>Insecta</taxon>
        <taxon>Pterygota</taxon>
        <taxon>Neoptera</taxon>
        <taxon>Paraneoptera</taxon>
        <taxon>Hemiptera</taxon>
        <taxon>Heteroptera</taxon>
        <taxon>Panheteroptera</taxon>
        <taxon>Cimicomorpha</taxon>
        <taxon>Miridae</taxon>
        <taxon>Mirini</taxon>
        <taxon>Lygus</taxon>
    </lineage>
</organism>
<gene>
    <name evidence="1" type="primary">Tcte1_0</name>
    <name evidence="1" type="ORF">CM83_16131</name>
    <name evidence="2" type="ORF">g.3234</name>
</gene>
<name>A0A0A9X0C1_LYGHE</name>
<dbReference type="InterPro" id="IPR032675">
    <property type="entry name" value="LRR_dom_sf"/>
</dbReference>
<proteinExistence type="predicted"/>